<evidence type="ECO:0000256" key="1">
    <source>
        <dbReference type="ARBA" id="ARBA00012513"/>
    </source>
</evidence>
<evidence type="ECO:0000259" key="10">
    <source>
        <dbReference type="PROSITE" id="PS50011"/>
    </source>
</evidence>
<name>A0AA85JN30_TRIRE</name>
<accession>A0AA85JN30</accession>
<dbReference type="GO" id="GO:0072354">
    <property type="term" value="F:histone H3T3 kinase activity"/>
    <property type="evidence" value="ECO:0007669"/>
    <property type="project" value="TreeGrafter"/>
</dbReference>
<dbReference type="SMART" id="SM01331">
    <property type="entry name" value="DUF3635"/>
    <property type="match status" value="1"/>
</dbReference>
<keyword evidence="2" id="KW-0723">Serine/threonine-protein kinase</keyword>
<reference evidence="12" key="2">
    <citation type="submission" date="2023-11" db="UniProtKB">
        <authorList>
            <consortium name="WormBaseParasite"/>
        </authorList>
    </citation>
    <scope>IDENTIFICATION</scope>
</reference>
<reference evidence="11" key="1">
    <citation type="submission" date="2022-06" db="EMBL/GenBank/DDBJ databases">
        <authorList>
            <person name="Berger JAMES D."/>
            <person name="Berger JAMES D."/>
        </authorList>
    </citation>
    <scope>NUCLEOTIDE SEQUENCE [LARGE SCALE GENOMIC DNA]</scope>
</reference>
<dbReference type="InterPro" id="IPR024604">
    <property type="entry name" value="GSG2_C"/>
</dbReference>
<dbReference type="Proteomes" id="UP000050795">
    <property type="component" value="Unassembled WGS sequence"/>
</dbReference>
<sequence>MMTPPSDKFSNSASIRKKRICVSNGHHNNRDHGAKRIRRSDSTSSHKENNGPRCRKRRASKRHTLFPLCSVHLMNSLIEDSASPSTPIKMQNVSTNKVRRATLPTCSYSLRSHDPPRRALRSNSHIGNQTVLNTVKPRRNSTLSSHGSGRNSAGASLSRSNFTINSQTNKEDLENSLSSLLAPLRLSSGGRDQKAKLKRPKTRRMEFCLQELVQSSNCCPIVESPSPVLNQSADADPLQELLQLCRQVEVKSFDEYFGRTLSTNLVKIGEGVYGEVFRYVKGNVIKVFPVDGEQLVNGEKQMEFSDVFSEVFVSKKMSELSFKYKLNRSVNFAQLKKATVVEGKLPVILSESWRTYENQKGSDNECPDFLPSEQLWMVLEFEFAGDPLANTRFNTWREARSVVEQIAISLAAAESALQFEHRDLHWHNVLIRSTPQWKLRYRVDGVRYAVVTEGIHVTLIDFTVSRLCHDGNVVYVDMSDSPEIFECVGDYQYDIYRIMREKNGDNWRRFNPVSNLYWLHYLMGKLLNETKYPRHDPDSNAIESELRTLYEGILSGNYTSAAQLVHSNFYFDSCRIG</sequence>
<keyword evidence="6" id="KW-0067">ATP-binding</keyword>
<evidence type="ECO:0000256" key="3">
    <source>
        <dbReference type="ARBA" id="ARBA00022679"/>
    </source>
</evidence>
<comment type="catalytic activity">
    <reaction evidence="8">
        <text>L-seryl-[protein] + ATP = O-phospho-L-seryl-[protein] + ADP + H(+)</text>
        <dbReference type="Rhea" id="RHEA:17989"/>
        <dbReference type="Rhea" id="RHEA-COMP:9863"/>
        <dbReference type="Rhea" id="RHEA-COMP:11604"/>
        <dbReference type="ChEBI" id="CHEBI:15378"/>
        <dbReference type="ChEBI" id="CHEBI:29999"/>
        <dbReference type="ChEBI" id="CHEBI:30616"/>
        <dbReference type="ChEBI" id="CHEBI:83421"/>
        <dbReference type="ChEBI" id="CHEBI:456216"/>
        <dbReference type="EC" id="2.7.11.1"/>
    </reaction>
</comment>
<dbReference type="AlphaFoldDB" id="A0AA85JN30"/>
<keyword evidence="3" id="KW-0808">Transferase</keyword>
<protein>
    <recommendedName>
        <fullName evidence="1">non-specific serine/threonine protein kinase</fullName>
        <ecNumber evidence="1">2.7.11.1</ecNumber>
    </recommendedName>
</protein>
<keyword evidence="4" id="KW-0547">Nucleotide-binding</keyword>
<evidence type="ECO:0000256" key="2">
    <source>
        <dbReference type="ARBA" id="ARBA00022527"/>
    </source>
</evidence>
<dbReference type="WBParaSite" id="TREG1_4630.1">
    <property type="protein sequence ID" value="TREG1_4630.1"/>
    <property type="gene ID" value="TREG1_4630"/>
</dbReference>
<dbReference type="GO" id="GO:0035556">
    <property type="term" value="P:intracellular signal transduction"/>
    <property type="evidence" value="ECO:0007669"/>
    <property type="project" value="TreeGrafter"/>
</dbReference>
<evidence type="ECO:0000256" key="4">
    <source>
        <dbReference type="ARBA" id="ARBA00022741"/>
    </source>
</evidence>
<feature type="compositionally biased region" description="Polar residues" evidence="9">
    <location>
        <begin position="121"/>
        <end position="133"/>
    </location>
</feature>
<dbReference type="PANTHER" id="PTHR24419:SF18">
    <property type="entry name" value="SERINE_THREONINE-PROTEIN KINASE HASPIN"/>
    <property type="match status" value="1"/>
</dbReference>
<comment type="catalytic activity">
    <reaction evidence="7">
        <text>L-threonyl-[protein] + ATP = O-phospho-L-threonyl-[protein] + ADP + H(+)</text>
        <dbReference type="Rhea" id="RHEA:46608"/>
        <dbReference type="Rhea" id="RHEA-COMP:11060"/>
        <dbReference type="Rhea" id="RHEA-COMP:11605"/>
        <dbReference type="ChEBI" id="CHEBI:15378"/>
        <dbReference type="ChEBI" id="CHEBI:30013"/>
        <dbReference type="ChEBI" id="CHEBI:30616"/>
        <dbReference type="ChEBI" id="CHEBI:61977"/>
        <dbReference type="ChEBI" id="CHEBI:456216"/>
        <dbReference type="EC" id="2.7.11.1"/>
    </reaction>
</comment>
<dbReference type="Gene3D" id="3.30.200.20">
    <property type="entry name" value="Phosphorylase Kinase, domain 1"/>
    <property type="match status" value="1"/>
</dbReference>
<organism evidence="11 12">
    <name type="scientific">Trichobilharzia regenti</name>
    <name type="common">Nasal bird schistosome</name>
    <dbReference type="NCBI Taxonomy" id="157069"/>
    <lineage>
        <taxon>Eukaryota</taxon>
        <taxon>Metazoa</taxon>
        <taxon>Spiralia</taxon>
        <taxon>Lophotrochozoa</taxon>
        <taxon>Platyhelminthes</taxon>
        <taxon>Trematoda</taxon>
        <taxon>Digenea</taxon>
        <taxon>Strigeidida</taxon>
        <taxon>Schistosomatoidea</taxon>
        <taxon>Schistosomatidae</taxon>
        <taxon>Trichobilharzia</taxon>
    </lineage>
</organism>
<feature type="region of interest" description="Disordered" evidence="9">
    <location>
        <begin position="1"/>
        <end position="59"/>
    </location>
</feature>
<dbReference type="GO" id="GO:0000278">
    <property type="term" value="P:mitotic cell cycle"/>
    <property type="evidence" value="ECO:0007669"/>
    <property type="project" value="TreeGrafter"/>
</dbReference>
<evidence type="ECO:0000256" key="6">
    <source>
        <dbReference type="ARBA" id="ARBA00022840"/>
    </source>
</evidence>
<dbReference type="EC" id="2.7.11.1" evidence="1"/>
<dbReference type="Pfam" id="PF12330">
    <property type="entry name" value="Haspin_kinase"/>
    <property type="match status" value="1"/>
</dbReference>
<dbReference type="PANTHER" id="PTHR24419">
    <property type="entry name" value="INTERLEUKIN-1 RECEPTOR-ASSOCIATED KINASE"/>
    <property type="match status" value="1"/>
</dbReference>
<evidence type="ECO:0000313" key="12">
    <source>
        <dbReference type="WBParaSite" id="TREG1_4630.1"/>
    </source>
</evidence>
<proteinExistence type="predicted"/>
<dbReference type="SUPFAM" id="SSF56112">
    <property type="entry name" value="Protein kinase-like (PK-like)"/>
    <property type="match status" value="1"/>
</dbReference>
<feature type="compositionally biased region" description="Basic and acidic residues" evidence="9">
    <location>
        <begin position="28"/>
        <end position="50"/>
    </location>
</feature>
<evidence type="ECO:0000256" key="8">
    <source>
        <dbReference type="ARBA" id="ARBA00048679"/>
    </source>
</evidence>
<evidence type="ECO:0000256" key="5">
    <source>
        <dbReference type="ARBA" id="ARBA00022777"/>
    </source>
</evidence>
<dbReference type="Gene3D" id="1.10.510.10">
    <property type="entry name" value="Transferase(Phosphotransferase) domain 1"/>
    <property type="match status" value="1"/>
</dbReference>
<dbReference type="GO" id="GO:0005737">
    <property type="term" value="C:cytoplasm"/>
    <property type="evidence" value="ECO:0007669"/>
    <property type="project" value="TreeGrafter"/>
</dbReference>
<keyword evidence="11" id="KW-1185">Reference proteome</keyword>
<feature type="domain" description="Protein kinase" evidence="10">
    <location>
        <begin position="262"/>
        <end position="577"/>
    </location>
</feature>
<feature type="compositionally biased region" description="Polar residues" evidence="9">
    <location>
        <begin position="140"/>
        <end position="161"/>
    </location>
</feature>
<evidence type="ECO:0000313" key="11">
    <source>
        <dbReference type="Proteomes" id="UP000050795"/>
    </source>
</evidence>
<evidence type="ECO:0000256" key="7">
    <source>
        <dbReference type="ARBA" id="ARBA00047899"/>
    </source>
</evidence>
<dbReference type="GO" id="GO:0005524">
    <property type="term" value="F:ATP binding"/>
    <property type="evidence" value="ECO:0007669"/>
    <property type="project" value="UniProtKB-KW"/>
</dbReference>
<dbReference type="InterPro" id="IPR011009">
    <property type="entry name" value="Kinase-like_dom_sf"/>
</dbReference>
<feature type="region of interest" description="Disordered" evidence="9">
    <location>
        <begin position="108"/>
        <end position="161"/>
    </location>
</feature>
<dbReference type="GO" id="GO:0005634">
    <property type="term" value="C:nucleus"/>
    <property type="evidence" value="ECO:0007669"/>
    <property type="project" value="TreeGrafter"/>
</dbReference>
<evidence type="ECO:0000256" key="9">
    <source>
        <dbReference type="SAM" id="MobiDB-lite"/>
    </source>
</evidence>
<keyword evidence="5" id="KW-0418">Kinase</keyword>
<dbReference type="InterPro" id="IPR000719">
    <property type="entry name" value="Prot_kinase_dom"/>
</dbReference>
<dbReference type="PROSITE" id="PS50011">
    <property type="entry name" value="PROTEIN_KINASE_DOM"/>
    <property type="match status" value="1"/>
</dbReference>